<sequence length="166" mass="18342">MRLSYVLMTAVLTLSAHQLPVTASVGRDAALTGVMSLGFLHLAGADQGVSEQSRFLRGNNIDEGDKEERGIYEVVQQMMAKRFVSKMLRTESFSALNKVDDLAKLKQISDATDKELVSVFKFADETKKMSPRDLAIELKTVQGADDDIIEKAVGMYTNYLKGLGKY</sequence>
<comment type="subcellular location">
    <subcellularLocation>
        <location evidence="1 5">Secreted</location>
    </subcellularLocation>
</comment>
<evidence type="ECO:0000256" key="3">
    <source>
        <dbReference type="ARBA" id="ARBA00022525"/>
    </source>
</evidence>
<comment type="similarity">
    <text evidence="2 5">Belongs to the RxLR effector family.</text>
</comment>
<dbReference type="Pfam" id="PF16810">
    <property type="entry name" value="RXLR"/>
    <property type="match status" value="1"/>
</dbReference>
<evidence type="ECO:0000313" key="7">
    <source>
        <dbReference type="Proteomes" id="UP000237271"/>
    </source>
</evidence>
<evidence type="ECO:0000256" key="1">
    <source>
        <dbReference type="ARBA" id="ARBA00004613"/>
    </source>
</evidence>
<organism evidence="6 7">
    <name type="scientific">Phytophthora palmivora</name>
    <dbReference type="NCBI Taxonomy" id="4796"/>
    <lineage>
        <taxon>Eukaryota</taxon>
        <taxon>Sar</taxon>
        <taxon>Stramenopiles</taxon>
        <taxon>Oomycota</taxon>
        <taxon>Peronosporomycetes</taxon>
        <taxon>Peronosporales</taxon>
        <taxon>Peronosporaceae</taxon>
        <taxon>Phytophthora</taxon>
    </lineage>
</organism>
<evidence type="ECO:0000256" key="5">
    <source>
        <dbReference type="RuleBase" id="RU367124"/>
    </source>
</evidence>
<accession>A0A2P4YSW2</accession>
<dbReference type="AlphaFoldDB" id="A0A2P4YSW2"/>
<reference evidence="6 7" key="1">
    <citation type="journal article" date="2017" name="Genome Biol. Evol.">
        <title>Phytophthora megakarya and P. palmivora, closely related causal agents of cacao black pod rot, underwent increases in genome sizes and gene numbers by different mechanisms.</title>
        <authorList>
            <person name="Ali S.S."/>
            <person name="Shao J."/>
            <person name="Lary D.J."/>
            <person name="Kronmiller B."/>
            <person name="Shen D."/>
            <person name="Strem M.D."/>
            <person name="Amoako-Attah I."/>
            <person name="Akrofi A.Y."/>
            <person name="Begoude B.A."/>
            <person name="Ten Hoopen G.M."/>
            <person name="Coulibaly K."/>
            <person name="Kebe B.I."/>
            <person name="Melnick R.L."/>
            <person name="Guiltinan M.J."/>
            <person name="Tyler B.M."/>
            <person name="Meinhardt L.W."/>
            <person name="Bailey B.A."/>
        </authorList>
    </citation>
    <scope>NUCLEOTIDE SEQUENCE [LARGE SCALE GENOMIC DNA]</scope>
    <source>
        <strain evidence="7">sbr112.9</strain>
    </source>
</reference>
<gene>
    <name evidence="6" type="ORF">PHPALM_1227</name>
</gene>
<evidence type="ECO:0000256" key="2">
    <source>
        <dbReference type="ARBA" id="ARBA00010400"/>
    </source>
</evidence>
<comment type="caution">
    <text evidence="6">The sequence shown here is derived from an EMBL/GenBank/DDBJ whole genome shotgun (WGS) entry which is preliminary data.</text>
</comment>
<name>A0A2P4YSW2_9STRA</name>
<evidence type="ECO:0000256" key="4">
    <source>
        <dbReference type="ARBA" id="ARBA00022729"/>
    </source>
</evidence>
<keyword evidence="3 5" id="KW-0964">Secreted</keyword>
<dbReference type="OrthoDB" id="10369641at2759"/>
<proteinExistence type="inferred from homology"/>
<feature type="signal peptide" evidence="5">
    <location>
        <begin position="1"/>
        <end position="23"/>
    </location>
</feature>
<feature type="chain" id="PRO_5045004788" description="RxLR effector protein" evidence="5">
    <location>
        <begin position="24"/>
        <end position="166"/>
    </location>
</feature>
<comment type="domain">
    <text evidence="5">The RxLR-dEER motif acts to carry the protein into the host cell cytoplasm through binding to cell surface phosphatidylinositol-3-phosphate.</text>
</comment>
<dbReference type="InterPro" id="IPR031825">
    <property type="entry name" value="RXLR"/>
</dbReference>
<evidence type="ECO:0000313" key="6">
    <source>
        <dbReference type="EMBL" id="POM80878.1"/>
    </source>
</evidence>
<keyword evidence="7" id="KW-1185">Reference proteome</keyword>
<comment type="function">
    <text evidence="5">Effector that suppresses plant defense responses during pathogen infection.</text>
</comment>
<dbReference type="Proteomes" id="UP000237271">
    <property type="component" value="Unassembled WGS sequence"/>
</dbReference>
<protein>
    <recommendedName>
        <fullName evidence="5">RxLR effector protein</fullName>
    </recommendedName>
</protein>
<keyword evidence="4 5" id="KW-0732">Signal</keyword>
<dbReference type="EMBL" id="NCKW01000249">
    <property type="protein sequence ID" value="POM80878.1"/>
    <property type="molecule type" value="Genomic_DNA"/>
</dbReference>